<keyword evidence="3" id="KW-0732">Signal</keyword>
<dbReference type="Proteomes" id="UP000683428">
    <property type="component" value="Chromosome"/>
</dbReference>
<dbReference type="InterPro" id="IPR003154">
    <property type="entry name" value="S1/P1nuclease"/>
</dbReference>
<reference evidence="4" key="1">
    <citation type="submission" date="2020-11" db="EMBL/GenBank/DDBJ databases">
        <title>Azospira inquinata sp. nov.</title>
        <authorList>
            <person name="Moe W.M."/>
            <person name="Mikes M.C."/>
        </authorList>
    </citation>
    <scope>NUCLEOTIDE SEQUENCE</scope>
    <source>
        <strain evidence="4">Azo-3</strain>
    </source>
</reference>
<keyword evidence="2" id="KW-0378">Hydrolase</keyword>
<dbReference type="GO" id="GO:0006308">
    <property type="term" value="P:DNA catabolic process"/>
    <property type="evidence" value="ECO:0007669"/>
    <property type="project" value="InterPro"/>
</dbReference>
<keyword evidence="5" id="KW-1185">Reference proteome</keyword>
<feature type="signal peptide" evidence="3">
    <location>
        <begin position="1"/>
        <end position="30"/>
    </location>
</feature>
<dbReference type="Pfam" id="PF02265">
    <property type="entry name" value="S1-P1_nuclease"/>
    <property type="match status" value="1"/>
</dbReference>
<dbReference type="RefSeq" id="WP_216130642.1">
    <property type="nucleotide sequence ID" value="NZ_CP064782.1"/>
</dbReference>
<feature type="chain" id="PRO_5036995040" evidence="3">
    <location>
        <begin position="31"/>
        <end position="186"/>
    </location>
</feature>
<dbReference type="AlphaFoldDB" id="A0A975SPV0"/>
<evidence type="ECO:0000256" key="2">
    <source>
        <dbReference type="ARBA" id="ARBA00022801"/>
    </source>
</evidence>
<evidence type="ECO:0000256" key="3">
    <source>
        <dbReference type="SAM" id="SignalP"/>
    </source>
</evidence>
<dbReference type="GO" id="GO:0004519">
    <property type="term" value="F:endonuclease activity"/>
    <property type="evidence" value="ECO:0007669"/>
    <property type="project" value="InterPro"/>
</dbReference>
<evidence type="ECO:0000313" key="5">
    <source>
        <dbReference type="Proteomes" id="UP000683428"/>
    </source>
</evidence>
<evidence type="ECO:0000313" key="4">
    <source>
        <dbReference type="EMBL" id="QWT50302.1"/>
    </source>
</evidence>
<gene>
    <name evidence="4" type="ORF">Azoinq_06875</name>
</gene>
<protein>
    <submittedName>
        <fullName evidence="4">Uncharacterized protein</fullName>
    </submittedName>
</protein>
<dbReference type="GO" id="GO:0003676">
    <property type="term" value="F:nucleic acid binding"/>
    <property type="evidence" value="ECO:0007669"/>
    <property type="project" value="InterPro"/>
</dbReference>
<organism evidence="4 5">
    <name type="scientific">Azospira inquinata</name>
    <dbReference type="NCBI Taxonomy" id="2785627"/>
    <lineage>
        <taxon>Bacteria</taxon>
        <taxon>Pseudomonadati</taxon>
        <taxon>Pseudomonadota</taxon>
        <taxon>Betaproteobacteria</taxon>
        <taxon>Rhodocyclales</taxon>
        <taxon>Rhodocyclaceae</taxon>
        <taxon>Azospira</taxon>
    </lineage>
</organism>
<sequence>MQPREGRSRFFLGKAALALLALSLSFSAVAWNGTGHRLIAHIAWQQLSPEERVLLGNWLQRHPDYPHWLKHRPAYPGASPAYVAFVEAATWADDIRRQRHSFQEDSISPFTETEELASHPDWHFQDGARSGPEAGRLAEALETLPGQLKGRGNISPLALVWLEHLVGDAHQTYKLTRRRHEEQVRI</sequence>
<evidence type="ECO:0000256" key="1">
    <source>
        <dbReference type="ARBA" id="ARBA00022723"/>
    </source>
</evidence>
<accession>A0A975SPV0</accession>
<dbReference type="GO" id="GO:0016787">
    <property type="term" value="F:hydrolase activity"/>
    <property type="evidence" value="ECO:0007669"/>
    <property type="project" value="UniProtKB-KW"/>
</dbReference>
<dbReference type="KEGG" id="aiq:Azoinq_06875"/>
<keyword evidence="1" id="KW-0479">Metal-binding</keyword>
<dbReference type="GO" id="GO:0046872">
    <property type="term" value="F:metal ion binding"/>
    <property type="evidence" value="ECO:0007669"/>
    <property type="project" value="UniProtKB-KW"/>
</dbReference>
<dbReference type="EMBL" id="CP064782">
    <property type="protein sequence ID" value="QWT50302.1"/>
    <property type="molecule type" value="Genomic_DNA"/>
</dbReference>
<name>A0A975SPV0_9RHOO</name>
<proteinExistence type="predicted"/>